<evidence type="ECO:0000313" key="11">
    <source>
        <dbReference type="Proteomes" id="UP000224567"/>
    </source>
</evidence>
<dbReference type="PANTHER" id="PTHR45136:SF2">
    <property type="entry name" value="ABC TRANSPORTER DOMAIN-CONTAINING PROTEIN"/>
    <property type="match status" value="1"/>
</dbReference>
<evidence type="ECO:0000256" key="8">
    <source>
        <dbReference type="SAM" id="SignalP"/>
    </source>
</evidence>
<accession>A0A2G2VMQ3</accession>
<keyword evidence="11" id="KW-1185">Reference proteome</keyword>
<evidence type="ECO:0000256" key="2">
    <source>
        <dbReference type="ARBA" id="ARBA00022448"/>
    </source>
</evidence>
<name>A0A2G2VMQ3_CAPBA</name>
<dbReference type="Pfam" id="PF00005">
    <property type="entry name" value="ABC_tran"/>
    <property type="match status" value="1"/>
</dbReference>
<dbReference type="InterPro" id="IPR036640">
    <property type="entry name" value="ABC1_TM_sf"/>
</dbReference>
<proteinExistence type="inferred from homology"/>
<evidence type="ECO:0000256" key="3">
    <source>
        <dbReference type="ARBA" id="ARBA00022692"/>
    </source>
</evidence>
<protein>
    <submittedName>
        <fullName evidence="10">Multidrug resistance protein</fullName>
    </submittedName>
</protein>
<evidence type="ECO:0000256" key="1">
    <source>
        <dbReference type="ARBA" id="ARBA00007577"/>
    </source>
</evidence>
<keyword evidence="3" id="KW-0812">Transmembrane</keyword>
<reference evidence="11" key="2">
    <citation type="journal article" date="2017" name="J. Anim. Genet.">
        <title>Multiple reference genome sequences of hot pepper reveal the massive evolution of plant disease resistance genes by retroduplication.</title>
        <authorList>
            <person name="Kim S."/>
            <person name="Park J."/>
            <person name="Yeom S.-I."/>
            <person name="Kim Y.-M."/>
            <person name="Seo E."/>
            <person name="Kim K.-T."/>
            <person name="Kim M.-S."/>
            <person name="Lee J.M."/>
            <person name="Cheong K."/>
            <person name="Shin H.-S."/>
            <person name="Kim S.-B."/>
            <person name="Han K."/>
            <person name="Lee J."/>
            <person name="Park M."/>
            <person name="Lee H.-A."/>
            <person name="Lee H.-Y."/>
            <person name="Lee Y."/>
            <person name="Oh S."/>
            <person name="Lee J.H."/>
            <person name="Choi E."/>
            <person name="Choi E."/>
            <person name="Lee S.E."/>
            <person name="Jeon J."/>
            <person name="Kim H."/>
            <person name="Choi G."/>
            <person name="Song H."/>
            <person name="Lee J."/>
            <person name="Lee S.-C."/>
            <person name="Kwon J.-K."/>
            <person name="Lee H.-Y."/>
            <person name="Koo N."/>
            <person name="Hong Y."/>
            <person name="Kim R.W."/>
            <person name="Kang W.-H."/>
            <person name="Huh J.H."/>
            <person name="Kang B.-C."/>
            <person name="Yang T.-J."/>
            <person name="Lee Y.-H."/>
            <person name="Bennetzen J.L."/>
            <person name="Choi D."/>
        </authorList>
    </citation>
    <scope>NUCLEOTIDE SEQUENCE [LARGE SCALE GENOMIC DNA]</scope>
    <source>
        <strain evidence="11">cv. PBC81</strain>
    </source>
</reference>
<feature type="chain" id="PRO_5013565642" evidence="8">
    <location>
        <begin position="23"/>
        <end position="200"/>
    </location>
</feature>
<dbReference type="InterPro" id="IPR027417">
    <property type="entry name" value="P-loop_NTPase"/>
</dbReference>
<dbReference type="STRING" id="33114.A0A2G2VMQ3"/>
<keyword evidence="6" id="KW-0472">Membrane</keyword>
<evidence type="ECO:0000256" key="5">
    <source>
        <dbReference type="ARBA" id="ARBA00022989"/>
    </source>
</evidence>
<dbReference type="Gene3D" id="1.20.1560.10">
    <property type="entry name" value="ABC transporter type 1, transmembrane domain"/>
    <property type="match status" value="1"/>
</dbReference>
<keyword evidence="4" id="KW-0677">Repeat</keyword>
<dbReference type="AlphaFoldDB" id="A0A2G2VMQ3"/>
<dbReference type="GO" id="GO:0005524">
    <property type="term" value="F:ATP binding"/>
    <property type="evidence" value="ECO:0007669"/>
    <property type="project" value="InterPro"/>
</dbReference>
<dbReference type="SUPFAM" id="SSF52540">
    <property type="entry name" value="P-loop containing nucleoside triphosphate hydrolases"/>
    <property type="match status" value="1"/>
</dbReference>
<dbReference type="GO" id="GO:0016020">
    <property type="term" value="C:membrane"/>
    <property type="evidence" value="ECO:0007669"/>
    <property type="project" value="InterPro"/>
</dbReference>
<dbReference type="GO" id="GO:0016887">
    <property type="term" value="F:ATP hydrolysis activity"/>
    <property type="evidence" value="ECO:0007669"/>
    <property type="project" value="InterPro"/>
</dbReference>
<comment type="similarity">
    <text evidence="1">Belongs to the ABC transporter superfamily. ABCB family. Multidrug resistance exporter (TC 3.A.1.201) subfamily.</text>
</comment>
<keyword evidence="7" id="KW-0325">Glycoprotein</keyword>
<dbReference type="InterPro" id="IPR003439">
    <property type="entry name" value="ABC_transporter-like_ATP-bd"/>
</dbReference>
<evidence type="ECO:0000256" key="4">
    <source>
        <dbReference type="ARBA" id="ARBA00022737"/>
    </source>
</evidence>
<keyword evidence="2" id="KW-0813">Transport</keyword>
<keyword evidence="5" id="KW-1133">Transmembrane helix</keyword>
<reference evidence="10 11" key="1">
    <citation type="journal article" date="2017" name="Genome Biol.">
        <title>New reference genome sequences of hot pepper reveal the massive evolution of plant disease-resistance genes by retroduplication.</title>
        <authorList>
            <person name="Kim S."/>
            <person name="Park J."/>
            <person name="Yeom S.I."/>
            <person name="Kim Y.M."/>
            <person name="Seo E."/>
            <person name="Kim K.T."/>
            <person name="Kim M.S."/>
            <person name="Lee J.M."/>
            <person name="Cheong K."/>
            <person name="Shin H.S."/>
            <person name="Kim S.B."/>
            <person name="Han K."/>
            <person name="Lee J."/>
            <person name="Park M."/>
            <person name="Lee H.A."/>
            <person name="Lee H.Y."/>
            <person name="Lee Y."/>
            <person name="Oh S."/>
            <person name="Lee J.H."/>
            <person name="Choi E."/>
            <person name="Choi E."/>
            <person name="Lee S.E."/>
            <person name="Jeon J."/>
            <person name="Kim H."/>
            <person name="Choi G."/>
            <person name="Song H."/>
            <person name="Lee J."/>
            <person name="Lee S.C."/>
            <person name="Kwon J.K."/>
            <person name="Lee H.Y."/>
            <person name="Koo N."/>
            <person name="Hong Y."/>
            <person name="Kim R.W."/>
            <person name="Kang W.H."/>
            <person name="Huh J.H."/>
            <person name="Kang B.C."/>
            <person name="Yang T.J."/>
            <person name="Lee Y.H."/>
            <person name="Bennetzen J.L."/>
            <person name="Choi D."/>
        </authorList>
    </citation>
    <scope>NUCLEOTIDE SEQUENCE [LARGE SCALE GENOMIC DNA]</scope>
    <source>
        <strain evidence="11">cv. PBC81</strain>
    </source>
</reference>
<evidence type="ECO:0000313" key="10">
    <source>
        <dbReference type="EMBL" id="PHT34242.1"/>
    </source>
</evidence>
<evidence type="ECO:0000256" key="6">
    <source>
        <dbReference type="ARBA" id="ARBA00023136"/>
    </source>
</evidence>
<dbReference type="Gene3D" id="3.40.50.300">
    <property type="entry name" value="P-loop containing nucleotide triphosphate hydrolases"/>
    <property type="match status" value="1"/>
</dbReference>
<feature type="signal peptide" evidence="8">
    <location>
        <begin position="1"/>
        <end position="22"/>
    </location>
</feature>
<gene>
    <name evidence="10" type="ORF">CQW23_26042</name>
</gene>
<evidence type="ECO:0000259" key="9">
    <source>
        <dbReference type="Pfam" id="PF00005"/>
    </source>
</evidence>
<sequence length="200" mass="22172">MNRNLLTSKHLFQVFFLLMSTGENITDTGSITSDVARGSSVVASAFATLDGKTEIEPESPEGLKVTKVSKGKIELKSVFFYYPSRPDQAIFQGMNLKIESGKTVALVRRSGSGKSTIIGLIERFYDPIKGQVLIDDRDIIKSYNLKSLRSQIALVSQEPALFVGSICENISYRKEEATESEIKKAAICANAHEFIRYDHI</sequence>
<dbReference type="Proteomes" id="UP000224567">
    <property type="component" value="Unassembled WGS sequence"/>
</dbReference>
<evidence type="ECO:0000256" key="7">
    <source>
        <dbReference type="ARBA" id="ARBA00023180"/>
    </source>
</evidence>
<feature type="domain" description="ABC transporter" evidence="9">
    <location>
        <begin position="92"/>
        <end position="180"/>
    </location>
</feature>
<keyword evidence="8" id="KW-0732">Signal</keyword>
<dbReference type="PANTHER" id="PTHR45136">
    <property type="entry name" value="ABC TRANSPORTER DOMAIN-CONTAINING PROTEIN"/>
    <property type="match status" value="1"/>
</dbReference>
<organism evidence="10 11">
    <name type="scientific">Capsicum baccatum</name>
    <name type="common">Peruvian pepper</name>
    <dbReference type="NCBI Taxonomy" id="33114"/>
    <lineage>
        <taxon>Eukaryota</taxon>
        <taxon>Viridiplantae</taxon>
        <taxon>Streptophyta</taxon>
        <taxon>Embryophyta</taxon>
        <taxon>Tracheophyta</taxon>
        <taxon>Spermatophyta</taxon>
        <taxon>Magnoliopsida</taxon>
        <taxon>eudicotyledons</taxon>
        <taxon>Gunneridae</taxon>
        <taxon>Pentapetalae</taxon>
        <taxon>asterids</taxon>
        <taxon>lamiids</taxon>
        <taxon>Solanales</taxon>
        <taxon>Solanaceae</taxon>
        <taxon>Solanoideae</taxon>
        <taxon>Capsiceae</taxon>
        <taxon>Capsicum</taxon>
    </lineage>
</organism>
<dbReference type="EMBL" id="MLFT02000011">
    <property type="protein sequence ID" value="PHT34242.1"/>
    <property type="molecule type" value="Genomic_DNA"/>
</dbReference>
<comment type="caution">
    <text evidence="10">The sequence shown here is derived from an EMBL/GenBank/DDBJ whole genome shotgun (WGS) entry which is preliminary data.</text>
</comment>
<dbReference type="OrthoDB" id="6500128at2759"/>